<sequence>MGLKIFKESSLSELNQFIKSDNFEFSSLTKDKVWALEYFNYLGVDEDEYLFETNVDFKLNKELVPRVSSDFDSAILLYENFKLTEVQAVDERLWSYLSLVELWEYTFERWLSKDDKKTKTFLDRGILNPNARRKADRKLLRNSISRLWWGVHATVCEEEDKYRFTKILFSNQDIFLQILERSYSKSPSVLKALLEYIDIMKNKNTLTRAHYRLLLKEVTRLSGVILIDIISQEEMLQLLMQSDELKEVFTS</sequence>
<dbReference type="Proteomes" id="UP000316316">
    <property type="component" value="Unassembled WGS sequence"/>
</dbReference>
<proteinExistence type="predicted"/>
<dbReference type="RefSeq" id="WP_144319311.1">
    <property type="nucleotide sequence ID" value="NZ_CAXSQU010000034.1"/>
</dbReference>
<dbReference type="AlphaFoldDB" id="A0A6B1T221"/>
<reference evidence="1 2" key="1">
    <citation type="submission" date="2017-10" db="EMBL/GenBank/DDBJ databases">
        <title>FDA dAtabase for Regulatory Grade micrObial Sequences (FDA-ARGOS): Supporting development and validation of Infectious Disease Dx tests.</title>
        <authorList>
            <person name="Campos J."/>
            <person name="Goldberg B."/>
            <person name="Tallon L.J."/>
            <person name="Sadzewicz L."/>
            <person name="Sengamalay N."/>
            <person name="Ott S."/>
            <person name="Godinez A."/>
            <person name="Nagaraj S."/>
            <person name="Vyas G."/>
            <person name="Aluvathingal J."/>
            <person name="Nadendla S."/>
            <person name="Geyer C."/>
            <person name="Nandy P."/>
            <person name="Hobson J."/>
            <person name="Sichtig H."/>
        </authorList>
    </citation>
    <scope>NUCLEOTIDE SEQUENCE [LARGE SCALE GENOMIC DNA]</scope>
    <source>
        <strain evidence="1 2">FDAARGOS_185</strain>
    </source>
</reference>
<evidence type="ECO:0000313" key="2">
    <source>
        <dbReference type="Proteomes" id="UP000316316"/>
    </source>
</evidence>
<accession>A0A6B1T221</accession>
<organism evidence="1 2">
    <name type="scientific">Enterococcus avium</name>
    <name type="common">Streptococcus avium</name>
    <dbReference type="NCBI Taxonomy" id="33945"/>
    <lineage>
        <taxon>Bacteria</taxon>
        <taxon>Bacillati</taxon>
        <taxon>Bacillota</taxon>
        <taxon>Bacilli</taxon>
        <taxon>Lactobacillales</taxon>
        <taxon>Enterococcaceae</taxon>
        <taxon>Enterococcus</taxon>
    </lineage>
</organism>
<name>A0A6B1T221_ENTAV</name>
<gene>
    <name evidence="1" type="ORF">AUF17_16755</name>
</gene>
<dbReference type="InterPro" id="IPR045920">
    <property type="entry name" value="DUF6339"/>
</dbReference>
<protein>
    <submittedName>
        <fullName evidence="1">Uncharacterized protein</fullName>
    </submittedName>
</protein>
<dbReference type="EMBL" id="PDXQ01000002">
    <property type="protein sequence ID" value="TRZ28371.1"/>
    <property type="molecule type" value="Genomic_DNA"/>
</dbReference>
<comment type="caution">
    <text evidence="1">The sequence shown here is derived from an EMBL/GenBank/DDBJ whole genome shotgun (WGS) entry which is preliminary data.</text>
</comment>
<evidence type="ECO:0000313" key="1">
    <source>
        <dbReference type="EMBL" id="TRZ28371.1"/>
    </source>
</evidence>
<dbReference type="Pfam" id="PF19866">
    <property type="entry name" value="DUF6339"/>
    <property type="match status" value="1"/>
</dbReference>